<sequence length="142" mass="16303">MSILSDLFGLPELEQELEFKTSRSSGKGGQHVNKTETRVEIHFRIPESVLLDDGQKAVLLEKLGHRLSEEGVLRMYSQKSRSQLANRDDVVRRFYELIAKSLKPVKRRIKTMPGKSQKEARLADKKASSRKKELRKNPTDDL</sequence>
<evidence type="ECO:0000313" key="4">
    <source>
        <dbReference type="EMBL" id="MPL72170.1"/>
    </source>
</evidence>
<dbReference type="InterPro" id="IPR000352">
    <property type="entry name" value="Pep_chain_release_fac_I"/>
</dbReference>
<evidence type="ECO:0000256" key="2">
    <source>
        <dbReference type="SAM" id="MobiDB-lite"/>
    </source>
</evidence>
<evidence type="ECO:0000259" key="3">
    <source>
        <dbReference type="Pfam" id="PF00472"/>
    </source>
</evidence>
<organism evidence="4">
    <name type="scientific">bioreactor metagenome</name>
    <dbReference type="NCBI Taxonomy" id="1076179"/>
    <lineage>
        <taxon>unclassified sequences</taxon>
        <taxon>metagenomes</taxon>
        <taxon>ecological metagenomes</taxon>
    </lineage>
</organism>
<dbReference type="EMBL" id="VSSQ01000064">
    <property type="protein sequence ID" value="MPL72170.1"/>
    <property type="molecule type" value="Genomic_DNA"/>
</dbReference>
<accession>A0A644TZ45</accession>
<dbReference type="PANTHER" id="PTHR47814:SF1">
    <property type="entry name" value="PEPTIDYL-TRNA HYDROLASE ARFB"/>
    <property type="match status" value="1"/>
</dbReference>
<keyword evidence="4" id="KW-0378">Hydrolase</keyword>
<dbReference type="SUPFAM" id="SSF75620">
    <property type="entry name" value="Release factor"/>
    <property type="match status" value="1"/>
</dbReference>
<dbReference type="EC" id="3.1.1.29" evidence="4"/>
<comment type="caution">
    <text evidence="4">The sequence shown here is derived from an EMBL/GenBank/DDBJ whole genome shotgun (WGS) entry which is preliminary data.</text>
</comment>
<evidence type="ECO:0000256" key="1">
    <source>
        <dbReference type="ARBA" id="ARBA00010835"/>
    </source>
</evidence>
<reference evidence="4" key="1">
    <citation type="submission" date="2019-08" db="EMBL/GenBank/DDBJ databases">
        <authorList>
            <person name="Kucharzyk K."/>
            <person name="Murdoch R.W."/>
            <person name="Higgins S."/>
            <person name="Loffler F."/>
        </authorList>
    </citation>
    <scope>NUCLEOTIDE SEQUENCE</scope>
</reference>
<dbReference type="Pfam" id="PF00472">
    <property type="entry name" value="RF-1"/>
    <property type="match status" value="1"/>
</dbReference>
<dbReference type="GO" id="GO:0003747">
    <property type="term" value="F:translation release factor activity"/>
    <property type="evidence" value="ECO:0007669"/>
    <property type="project" value="InterPro"/>
</dbReference>
<feature type="region of interest" description="Disordered" evidence="2">
    <location>
        <begin position="107"/>
        <end position="142"/>
    </location>
</feature>
<dbReference type="InterPro" id="IPR045853">
    <property type="entry name" value="Pep_chain_release_fac_I_sf"/>
</dbReference>
<dbReference type="GO" id="GO:0043022">
    <property type="term" value="F:ribosome binding"/>
    <property type="evidence" value="ECO:0007669"/>
    <property type="project" value="TreeGrafter"/>
</dbReference>
<dbReference type="GO" id="GO:0004045">
    <property type="term" value="F:peptidyl-tRNA hydrolase activity"/>
    <property type="evidence" value="ECO:0007669"/>
    <property type="project" value="UniProtKB-EC"/>
</dbReference>
<proteinExistence type="inferred from homology"/>
<dbReference type="PANTHER" id="PTHR47814">
    <property type="entry name" value="PEPTIDYL-TRNA HYDROLASE ARFB"/>
    <property type="match status" value="1"/>
</dbReference>
<name>A0A644TZ45_9ZZZZ</name>
<dbReference type="GO" id="GO:0072344">
    <property type="term" value="P:rescue of stalled ribosome"/>
    <property type="evidence" value="ECO:0007669"/>
    <property type="project" value="TreeGrafter"/>
</dbReference>
<protein>
    <submittedName>
        <fullName evidence="4">Peptidyl-tRNA hydrolase ArfB</fullName>
        <ecNumber evidence="4">3.1.1.29</ecNumber>
    </submittedName>
</protein>
<gene>
    <name evidence="4" type="primary">arfB_3</name>
    <name evidence="4" type="ORF">SDC9_17950</name>
</gene>
<dbReference type="NCBIfam" id="NF006718">
    <property type="entry name" value="PRK09256.1"/>
    <property type="match status" value="1"/>
</dbReference>
<dbReference type="AlphaFoldDB" id="A0A644TZ45"/>
<comment type="similarity">
    <text evidence="1">Belongs to the prokaryotic/mitochondrial release factor family.</text>
</comment>
<dbReference type="Gene3D" id="3.30.160.20">
    <property type="match status" value="1"/>
</dbReference>
<feature type="domain" description="Prokaryotic-type class I peptide chain release factors" evidence="3">
    <location>
        <begin position="14"/>
        <end position="135"/>
    </location>
</feature>
<feature type="compositionally biased region" description="Basic and acidic residues" evidence="2">
    <location>
        <begin position="116"/>
        <end position="142"/>
    </location>
</feature>